<dbReference type="PANTHER" id="PTHR34211">
    <property type="entry name" value="CALCINEURIN-LIKE METALLO-PHOSPHOESTERASE SUPERFAMILY PROTEIN"/>
    <property type="match status" value="1"/>
</dbReference>
<protein>
    <submittedName>
        <fullName evidence="2">Uncharacterized protein</fullName>
    </submittedName>
</protein>
<feature type="transmembrane region" description="Helical" evidence="1">
    <location>
        <begin position="274"/>
        <end position="297"/>
    </location>
</feature>
<evidence type="ECO:0000256" key="1">
    <source>
        <dbReference type="SAM" id="Phobius"/>
    </source>
</evidence>
<dbReference type="AlphaFoldDB" id="A0A1C3NU33"/>
<dbReference type="EMBL" id="FLUV01000270">
    <property type="protein sequence ID" value="SBW18478.1"/>
    <property type="molecule type" value="Genomic_DNA"/>
</dbReference>
<name>A0A1C3NU33_9ACTN</name>
<evidence type="ECO:0000313" key="2">
    <source>
        <dbReference type="EMBL" id="SBW18478.1"/>
    </source>
</evidence>
<sequence length="433" mass="45460">MRVFCQRSNIGGWRTEQTRSYFAVKLPHRWWLLGIDIQFDSYIDDPQRRYFLDIAEQMQAGDAVILCSAKPSWISAAEGNAEAFAVLDYFERTVIRRTGAQVRVSLAGDLHHYARYGQIDGSAQKFTAGGGGAYLSATHCLPQHLVVPPPASRAPGKTDPPAHYQLETSFPDAPTSRRLAAGIVRLPAFAPGLVGLLGGIHLLLAFAIGSTAGSAAPRATGRLDAIAEGLREAGIGALFAGLVNNVPGLVLSLGVLGAGVALTKTGRTARGVGIGAAHGLAQLLLAVGLLAGVVAVVDPLPGTWLLAGVLPLVIVLGGLAATELLAGYLWLADRLAGVNTNELFAAQGIADYKNLLRLHIGSDGSLTVYPVGVRTVPKRWRFSPDAAPGAPWFTPVDRPVEPFLIEPPISIAHGGLPAVPPQHALTGVEPTSP</sequence>
<keyword evidence="1" id="KW-1133">Transmembrane helix</keyword>
<dbReference type="SUPFAM" id="SSF56300">
    <property type="entry name" value="Metallo-dependent phosphatases"/>
    <property type="match status" value="1"/>
</dbReference>
<feature type="transmembrane region" description="Helical" evidence="1">
    <location>
        <begin position="238"/>
        <end position="262"/>
    </location>
</feature>
<dbReference type="Proteomes" id="UP000199013">
    <property type="component" value="Unassembled WGS sequence"/>
</dbReference>
<keyword evidence="1" id="KW-0472">Membrane</keyword>
<dbReference type="InterPro" id="IPR029052">
    <property type="entry name" value="Metallo-depent_PP-like"/>
</dbReference>
<dbReference type="PANTHER" id="PTHR34211:SF3">
    <property type="entry name" value="CALCINEURIN-LIKE METALLO-PHOSPHOESTERASE SUPERFAMILY PROTEIN"/>
    <property type="match status" value="1"/>
</dbReference>
<reference evidence="3" key="1">
    <citation type="submission" date="2016-02" db="EMBL/GenBank/DDBJ databases">
        <authorList>
            <person name="Wibberg D."/>
        </authorList>
    </citation>
    <scope>NUCLEOTIDE SEQUENCE [LARGE SCALE GENOMIC DNA]</scope>
</reference>
<feature type="transmembrane region" description="Helical" evidence="1">
    <location>
        <begin position="186"/>
        <end position="208"/>
    </location>
</feature>
<keyword evidence="3" id="KW-1185">Reference proteome</keyword>
<proteinExistence type="predicted"/>
<organism evidence="2 3">
    <name type="scientific">Candidatus Protofrankia californiensis</name>
    <dbReference type="NCBI Taxonomy" id="1839754"/>
    <lineage>
        <taxon>Bacteria</taxon>
        <taxon>Bacillati</taxon>
        <taxon>Actinomycetota</taxon>
        <taxon>Actinomycetes</taxon>
        <taxon>Frankiales</taxon>
        <taxon>Frankiaceae</taxon>
        <taxon>Protofrankia</taxon>
    </lineage>
</organism>
<keyword evidence="1" id="KW-0812">Transmembrane</keyword>
<accession>A0A1C3NU33</accession>
<evidence type="ECO:0000313" key="3">
    <source>
        <dbReference type="Proteomes" id="UP000199013"/>
    </source>
</evidence>
<gene>
    <name evidence="2" type="ORF">FDG2_0678</name>
</gene>
<feature type="transmembrane region" description="Helical" evidence="1">
    <location>
        <begin position="303"/>
        <end position="331"/>
    </location>
</feature>